<protein>
    <submittedName>
        <fullName evidence="1">Uncharacterized protein</fullName>
    </submittedName>
</protein>
<gene>
    <name evidence="1" type="ORF">DC53_21190</name>
</gene>
<organism evidence="1 2">
    <name type="scientific">Pseudoalteromonas fuliginea</name>
    <dbReference type="NCBI Taxonomy" id="1872678"/>
    <lineage>
        <taxon>Bacteria</taxon>
        <taxon>Pseudomonadati</taxon>
        <taxon>Pseudomonadota</taxon>
        <taxon>Gammaproteobacteria</taxon>
        <taxon>Alteromonadales</taxon>
        <taxon>Pseudoalteromonadaceae</taxon>
        <taxon>Pseudoalteromonas</taxon>
    </lineage>
</organism>
<dbReference type="EMBL" id="JJNZ01000148">
    <property type="protein sequence ID" value="KDC47326.1"/>
    <property type="molecule type" value="Genomic_DNA"/>
</dbReference>
<reference evidence="1 2" key="1">
    <citation type="submission" date="2014-04" db="EMBL/GenBank/DDBJ databases">
        <title>Pseudoalteromonas galatheae sp. nov., isolated from a deep-sea polychaete near Canal Concepcion, Chile.</title>
        <authorList>
            <person name="Machado H.R."/>
            <person name="Gram L."/>
            <person name="Vynne N.G."/>
        </authorList>
    </citation>
    <scope>NUCLEOTIDE SEQUENCE [LARGE SCALE GENOMIC DNA]</scope>
    <source>
        <strain evidence="1 2">KMM216</strain>
    </source>
</reference>
<proteinExistence type="predicted"/>
<evidence type="ECO:0000313" key="1">
    <source>
        <dbReference type="EMBL" id="KDC47326.1"/>
    </source>
</evidence>
<sequence length="127" mass="14691">MQIKTPHIPLNIPLEDALDILKGVSETILKEVEEDATFYKVSVSDYECGFYEKENVVIATWYNDPEGRDSQDELNLKVSLYLNRYGELDDWEDGINNGWIQFFNNNKTGVGLSYGLHKDVLRFNYFG</sequence>
<dbReference type="Proteomes" id="UP000027154">
    <property type="component" value="Unassembled WGS sequence"/>
</dbReference>
<name>A0ABD3Y3E9_9GAMM</name>
<accession>A0ABD3Y3E9</accession>
<evidence type="ECO:0000313" key="2">
    <source>
        <dbReference type="Proteomes" id="UP000027154"/>
    </source>
</evidence>
<comment type="caution">
    <text evidence="1">The sequence shown here is derived from an EMBL/GenBank/DDBJ whole genome shotgun (WGS) entry which is preliminary data.</text>
</comment>
<dbReference type="RefSeq" id="WP_033032390.1">
    <property type="nucleotide sequence ID" value="NZ_JJNZ01000148.1"/>
</dbReference>
<dbReference type="AlphaFoldDB" id="A0ABD3Y3E9"/>